<evidence type="ECO:0000313" key="6">
    <source>
        <dbReference type="Proteomes" id="UP000571751"/>
    </source>
</evidence>
<accession>A0A7J9PCI0</accession>
<dbReference type="AlphaFoldDB" id="A0A7J9PCI0"/>
<sequence length="44" mass="5312">MFGLFCLFVKIRFLFNFIKKLEKYKSVSLDISINTITFVKELLY</sequence>
<evidence type="ECO:0000313" key="1">
    <source>
        <dbReference type="EMBL" id="MBA2853215.1"/>
    </source>
</evidence>
<reference evidence="4 5" key="1">
    <citation type="submission" date="2020-07" db="EMBL/GenBank/DDBJ databases">
        <title>Genomic Encyclopedia of Type Strains, Phase IV (KMG-V): Genome sequencing to study the core and pangenomes of soil and plant-associated prokaryotes.</title>
        <authorList>
            <person name="Whitman W."/>
        </authorList>
    </citation>
    <scope>NUCLEOTIDE SEQUENCE [LARGE SCALE GENOMIC DNA]</scope>
    <source>
        <strain evidence="3 6">C14</strain>
        <strain evidence="2 5">C9</strain>
        <strain evidence="1 4">S1</strain>
    </source>
</reference>
<organism evidence="2 5">
    <name type="scientific">Methanococcus maripaludis</name>
    <name type="common">Methanococcus deltae</name>
    <dbReference type="NCBI Taxonomy" id="39152"/>
    <lineage>
        <taxon>Archaea</taxon>
        <taxon>Methanobacteriati</taxon>
        <taxon>Methanobacteriota</taxon>
        <taxon>Methanomada group</taxon>
        <taxon>Methanococci</taxon>
        <taxon>Methanococcales</taxon>
        <taxon>Methanococcaceae</taxon>
        <taxon>Methanococcus</taxon>
    </lineage>
</organism>
<dbReference type="Proteomes" id="UP000568063">
    <property type="component" value="Unassembled WGS sequence"/>
</dbReference>
<proteinExistence type="predicted"/>
<dbReference type="Proteomes" id="UP000571751">
    <property type="component" value="Unassembled WGS sequence"/>
</dbReference>
<dbReference type="Proteomes" id="UP000522365">
    <property type="component" value="Unassembled WGS sequence"/>
</dbReference>
<gene>
    <name evidence="1" type="ORF">HNP89_001172</name>
    <name evidence="2" type="ORF">HNP91_001182</name>
    <name evidence="3" type="ORF">HNP95_001348</name>
</gene>
<evidence type="ECO:0000313" key="2">
    <source>
        <dbReference type="EMBL" id="MBA2860367.1"/>
    </source>
</evidence>
<comment type="caution">
    <text evidence="2">The sequence shown here is derived from an EMBL/GenBank/DDBJ whole genome shotgun (WGS) entry which is preliminary data.</text>
</comment>
<dbReference type="EMBL" id="JACDUM010000002">
    <property type="protein sequence ID" value="MBA2860367.1"/>
    <property type="molecule type" value="Genomic_DNA"/>
</dbReference>
<name>A0A7J9PCI0_METMI</name>
<protein>
    <submittedName>
        <fullName evidence="2">Uncharacterized protein</fullName>
    </submittedName>
</protein>
<dbReference type="EMBL" id="JACDUK010000002">
    <property type="protein sequence ID" value="MBA2853215.1"/>
    <property type="molecule type" value="Genomic_DNA"/>
</dbReference>
<evidence type="ECO:0000313" key="3">
    <source>
        <dbReference type="EMBL" id="MBA2869169.1"/>
    </source>
</evidence>
<evidence type="ECO:0000313" key="5">
    <source>
        <dbReference type="Proteomes" id="UP000568063"/>
    </source>
</evidence>
<dbReference type="EMBL" id="JACDUP010000002">
    <property type="protein sequence ID" value="MBA2869169.1"/>
    <property type="molecule type" value="Genomic_DNA"/>
</dbReference>
<evidence type="ECO:0000313" key="4">
    <source>
        <dbReference type="Proteomes" id="UP000522365"/>
    </source>
</evidence>